<keyword evidence="1 4" id="KW-0597">Phosphoprotein</keyword>
<reference evidence="7 8" key="1">
    <citation type="submission" date="2016-11" db="EMBL/GenBank/DDBJ databases">
        <authorList>
            <person name="Jaros S."/>
            <person name="Januszkiewicz K."/>
            <person name="Wedrychowicz H."/>
        </authorList>
    </citation>
    <scope>NUCLEOTIDE SEQUENCE [LARGE SCALE GENOMIC DNA]</scope>
    <source>
        <strain evidence="7 8">DSM 24574</strain>
    </source>
</reference>
<dbReference type="GO" id="GO:0004035">
    <property type="term" value="F:alkaline phosphatase activity"/>
    <property type="evidence" value="ECO:0007669"/>
    <property type="project" value="InterPro"/>
</dbReference>
<dbReference type="RefSeq" id="WP_073136651.1">
    <property type="nucleotide sequence ID" value="NZ_FQWQ01000002.1"/>
</dbReference>
<evidence type="ECO:0000256" key="3">
    <source>
        <dbReference type="ARBA" id="ARBA00022729"/>
    </source>
</evidence>
<evidence type="ECO:0000256" key="6">
    <source>
        <dbReference type="SAM" id="SignalP"/>
    </source>
</evidence>
<sequence>MQVRHISGILLIFFATLLSATVSAQSAAPDRPKLVVGIVVDQMRQEYLYRFYSKFGDGGFKRLMNDGFMLRNAHYNYAPTVTGPGHASVYTGSTPAIHGIIGNDFYDKQAKQYVNCVLDPRQKPVGNDAGNGDVSPWRLLSSTVTDELKLFTQKRSKVIGISFKDRGAALPAGHMADAAYWYDALSGKFITSTYYMTKLPDWLVKFNAQNLPNQYLNQEWKTLLPIEQYTESGPDNSPYERKLAGKDRPVFPYALSQLRGKNNNFELLPATPFANDYLTEMAKATLTNEQMGKHDDTDFLCISFSTPDVIGHMMGPNAVELEDIYLRLDRDLEDLLKHLDQQAGAGNYTVFLTADHAVADVPQYMKDSKMPAGYFNEEYLKAKLNEFLGTYYPGREFIENISNQQIFLNQQAFQRDPKTSGIDMLIVTELIGKYLMTVDGVANYYTESILRQAAYDEGGLRGLYIRGFHPKRSGDILISLEPAWLESAAVVGTTHGSPYKYDTHVPVLFYGYGIKKGSSMRYHPITDIAPTISALLKIKFPSGATGQPVVEIFE</sequence>
<dbReference type="GO" id="GO:0046872">
    <property type="term" value="F:metal ion binding"/>
    <property type="evidence" value="ECO:0007669"/>
    <property type="project" value="UniProtKB-KW"/>
</dbReference>
<dbReference type="InterPro" id="IPR017850">
    <property type="entry name" value="Alkaline_phosphatase_core_sf"/>
</dbReference>
<evidence type="ECO:0000256" key="2">
    <source>
        <dbReference type="ARBA" id="ARBA00022723"/>
    </source>
</evidence>
<evidence type="ECO:0000256" key="1">
    <source>
        <dbReference type="ARBA" id="ARBA00022553"/>
    </source>
</evidence>
<dbReference type="PANTHER" id="PTHR10151">
    <property type="entry name" value="ECTONUCLEOTIDE PYROPHOSPHATASE/PHOSPHODIESTERASE"/>
    <property type="match status" value="1"/>
</dbReference>
<organism evidence="7 8">
    <name type="scientific">Chryseolinea serpens</name>
    <dbReference type="NCBI Taxonomy" id="947013"/>
    <lineage>
        <taxon>Bacteria</taxon>
        <taxon>Pseudomonadati</taxon>
        <taxon>Bacteroidota</taxon>
        <taxon>Cytophagia</taxon>
        <taxon>Cytophagales</taxon>
        <taxon>Fulvivirgaceae</taxon>
        <taxon>Chryseolinea</taxon>
    </lineage>
</organism>
<dbReference type="PIRSF" id="PIRSF031924">
    <property type="entry name" value="Pi-irrepressible_AP"/>
    <property type="match status" value="1"/>
</dbReference>
<dbReference type="OrthoDB" id="9766127at2"/>
<dbReference type="Pfam" id="PF01663">
    <property type="entry name" value="Phosphodiest"/>
    <property type="match status" value="1"/>
</dbReference>
<dbReference type="CDD" id="cd16016">
    <property type="entry name" value="AP-SPAP"/>
    <property type="match status" value="1"/>
</dbReference>
<feature type="active site" description="Phosphothreonine intermediate" evidence="4">
    <location>
        <position position="82"/>
    </location>
</feature>
<keyword evidence="8" id="KW-1185">Reference proteome</keyword>
<evidence type="ECO:0000256" key="5">
    <source>
        <dbReference type="PIRSR" id="PIRSR031924-51"/>
    </source>
</evidence>
<evidence type="ECO:0000313" key="8">
    <source>
        <dbReference type="Proteomes" id="UP000184212"/>
    </source>
</evidence>
<evidence type="ECO:0000313" key="7">
    <source>
        <dbReference type="EMBL" id="SHH30987.1"/>
    </source>
</evidence>
<name>A0A1M5RXA4_9BACT</name>
<dbReference type="InterPro" id="IPR002591">
    <property type="entry name" value="Phosphodiest/P_Trfase"/>
</dbReference>
<dbReference type="AlphaFoldDB" id="A0A1M5RXA4"/>
<feature type="binding site" evidence="5">
    <location>
        <begin position="164"/>
        <end position="166"/>
    </location>
    <ligand>
        <name>substrate</name>
    </ligand>
</feature>
<accession>A0A1M5RXA4</accession>
<dbReference type="PANTHER" id="PTHR10151:SF120">
    <property type="entry name" value="BIS(5'-ADENOSYL)-TRIPHOSPHATASE"/>
    <property type="match status" value="1"/>
</dbReference>
<feature type="binding site" evidence="5">
    <location>
        <position position="103"/>
    </location>
    <ligand>
        <name>substrate</name>
    </ligand>
</feature>
<dbReference type="Proteomes" id="UP000184212">
    <property type="component" value="Unassembled WGS sequence"/>
</dbReference>
<dbReference type="Gene3D" id="3.40.720.10">
    <property type="entry name" value="Alkaline Phosphatase, subunit A"/>
    <property type="match status" value="1"/>
</dbReference>
<keyword evidence="2" id="KW-0479">Metal-binding</keyword>
<proteinExistence type="predicted"/>
<feature type="chain" id="PRO_5011957382" evidence="6">
    <location>
        <begin position="25"/>
        <end position="554"/>
    </location>
</feature>
<dbReference type="EMBL" id="FQWQ01000002">
    <property type="protein sequence ID" value="SHH30987.1"/>
    <property type="molecule type" value="Genomic_DNA"/>
</dbReference>
<dbReference type="NCBIfam" id="NF042991">
    <property type="entry name" value="alk_phos_PafA"/>
    <property type="match status" value="1"/>
</dbReference>
<dbReference type="InterPro" id="IPR026263">
    <property type="entry name" value="Alkaline_phosphatase_prok"/>
</dbReference>
<gene>
    <name evidence="7" type="ORF">SAMN04488109_3635</name>
</gene>
<dbReference type="Gene3D" id="3.30.1360.150">
    <property type="match status" value="1"/>
</dbReference>
<dbReference type="SUPFAM" id="SSF53649">
    <property type="entry name" value="Alkaline phosphatase-like"/>
    <property type="match status" value="1"/>
</dbReference>
<evidence type="ECO:0000256" key="4">
    <source>
        <dbReference type="PIRSR" id="PIRSR031924-50"/>
    </source>
</evidence>
<dbReference type="STRING" id="947013.SAMN04488109_3635"/>
<keyword evidence="3 6" id="KW-0732">Signal</keyword>
<feature type="signal peptide" evidence="6">
    <location>
        <begin position="1"/>
        <end position="24"/>
    </location>
</feature>
<protein>
    <submittedName>
        <fullName evidence="7">Predicted pyrophosphatase or phosphodiesterase, AlkP superfamily</fullName>
    </submittedName>
</protein>